<evidence type="ECO:0000313" key="7">
    <source>
        <dbReference type="EMBL" id="MEL0554245.1"/>
    </source>
</evidence>
<dbReference type="PANTHER" id="PTHR33420:SF3">
    <property type="entry name" value="FIMBRIAL SUBUNIT ELFA"/>
    <property type="match status" value="1"/>
</dbReference>
<reference evidence="7 8" key="1">
    <citation type="submission" date="2024-04" db="EMBL/GenBank/DDBJ databases">
        <title>Two novel Raoultella species associated with bleeding cankers of broadleaf hosts, Raoultella scottia sp. nov. and Raoultella lignicola sp. nov.</title>
        <authorList>
            <person name="Brady C.L."/>
        </authorList>
    </citation>
    <scope>NUCLEOTIDE SEQUENCE [LARGE SCALE GENOMIC DNA]</scope>
    <source>
        <strain evidence="7 8">TW_WC1a.1</strain>
    </source>
</reference>
<dbReference type="RefSeq" id="WP_123755589.1">
    <property type="nucleotide sequence ID" value="NZ_JARXNK020000106.1"/>
</dbReference>
<evidence type="ECO:0000259" key="6">
    <source>
        <dbReference type="Pfam" id="PF00419"/>
    </source>
</evidence>
<dbReference type="InterPro" id="IPR036937">
    <property type="entry name" value="Adhesion_dom_fimbrial_sf"/>
</dbReference>
<dbReference type="Pfam" id="PF00419">
    <property type="entry name" value="Fimbrial"/>
    <property type="match status" value="1"/>
</dbReference>
<proteinExistence type="inferred from homology"/>
<keyword evidence="8" id="KW-1185">Reference proteome</keyword>
<evidence type="ECO:0000313" key="8">
    <source>
        <dbReference type="Proteomes" id="UP001312893"/>
    </source>
</evidence>
<gene>
    <name evidence="7" type="ORF">QFI96_021405</name>
</gene>
<comment type="similarity">
    <text evidence="2">Belongs to the fimbrial protein family.</text>
</comment>
<evidence type="ECO:0000256" key="1">
    <source>
        <dbReference type="ARBA" id="ARBA00004561"/>
    </source>
</evidence>
<feature type="signal peptide" evidence="5">
    <location>
        <begin position="1"/>
        <end position="24"/>
    </location>
</feature>
<accession>A0ABU9FE55</accession>
<comment type="subcellular location">
    <subcellularLocation>
        <location evidence="1">Fimbrium</location>
    </subcellularLocation>
</comment>
<feature type="domain" description="Fimbrial-type adhesion" evidence="6">
    <location>
        <begin position="29"/>
        <end position="181"/>
    </location>
</feature>
<evidence type="ECO:0000256" key="2">
    <source>
        <dbReference type="ARBA" id="ARBA00006671"/>
    </source>
</evidence>
<dbReference type="Gene3D" id="2.60.40.1090">
    <property type="entry name" value="Fimbrial-type adhesion domain"/>
    <property type="match status" value="1"/>
</dbReference>
<comment type="caution">
    <text evidence="7">The sequence shown here is derived from an EMBL/GenBank/DDBJ whole genome shotgun (WGS) entry which is preliminary data.</text>
</comment>
<evidence type="ECO:0000256" key="4">
    <source>
        <dbReference type="ARBA" id="ARBA00023263"/>
    </source>
</evidence>
<evidence type="ECO:0000256" key="3">
    <source>
        <dbReference type="ARBA" id="ARBA00022729"/>
    </source>
</evidence>
<dbReference type="EMBL" id="JARXNK020000106">
    <property type="protein sequence ID" value="MEL0554245.1"/>
    <property type="molecule type" value="Genomic_DNA"/>
</dbReference>
<dbReference type="InterPro" id="IPR000259">
    <property type="entry name" value="Adhesion_dom_fimbrial"/>
</dbReference>
<protein>
    <submittedName>
        <fullName evidence="7">Fimbrial protein</fullName>
    </submittedName>
</protein>
<dbReference type="SUPFAM" id="SSF49401">
    <property type="entry name" value="Bacterial adhesins"/>
    <property type="match status" value="1"/>
</dbReference>
<keyword evidence="3 5" id="KW-0732">Signal</keyword>
<organism evidence="7 8">
    <name type="scientific">Raoultella lignicola</name>
    <dbReference type="NCBI Taxonomy" id="3040939"/>
    <lineage>
        <taxon>Bacteria</taxon>
        <taxon>Pseudomonadati</taxon>
        <taxon>Pseudomonadota</taxon>
        <taxon>Gammaproteobacteria</taxon>
        <taxon>Enterobacterales</taxon>
        <taxon>Enterobacteriaceae</taxon>
        <taxon>Klebsiella/Raoultella group</taxon>
        <taxon>Raoultella</taxon>
    </lineage>
</organism>
<evidence type="ECO:0000256" key="5">
    <source>
        <dbReference type="SAM" id="SignalP"/>
    </source>
</evidence>
<sequence>MKLYQFGKIALVLAAAGLSSVANAADGTINFIGTISAAACSVNNTAGTSSTSGTVDFGQVSNITLATAGASTVSTPFSIELTECAVENAPKITFTGTSLGSSARPELFASGITGVGIRIEDAGASGTYYTTDVSNSNTGLSLLGEDVVSATGKFNAYLVSDTATAKTGGDIDTNVTFTIDYS</sequence>
<name>A0ABU9FE55_9ENTR</name>
<keyword evidence="4" id="KW-0281">Fimbrium</keyword>
<dbReference type="PANTHER" id="PTHR33420">
    <property type="entry name" value="FIMBRIAL SUBUNIT ELFA-RELATED"/>
    <property type="match status" value="1"/>
</dbReference>
<dbReference type="Proteomes" id="UP001312893">
    <property type="component" value="Unassembled WGS sequence"/>
</dbReference>
<dbReference type="InterPro" id="IPR050263">
    <property type="entry name" value="Bact_Fimbrial_Adh_Pro"/>
</dbReference>
<feature type="chain" id="PRO_5045058872" evidence="5">
    <location>
        <begin position="25"/>
        <end position="182"/>
    </location>
</feature>
<dbReference type="InterPro" id="IPR008966">
    <property type="entry name" value="Adhesion_dom_sf"/>
</dbReference>